<accession>A0A4R6J241</accession>
<reference evidence="1 2" key="1">
    <citation type="submission" date="2019-03" db="EMBL/GenBank/DDBJ databases">
        <title>Genomic Encyclopedia of Archaeal and Bacterial Type Strains, Phase II (KMG-II): from individual species to whole genera.</title>
        <authorList>
            <person name="Goeker M."/>
        </authorList>
    </citation>
    <scope>NUCLEOTIDE SEQUENCE [LARGE SCALE GENOMIC DNA]</scope>
    <source>
        <strain evidence="1 2">DSM 28323</strain>
    </source>
</reference>
<name>A0A4R6J241_9BACT</name>
<keyword evidence="2" id="KW-1185">Reference proteome</keyword>
<dbReference type="Proteomes" id="UP000295741">
    <property type="component" value="Unassembled WGS sequence"/>
</dbReference>
<evidence type="ECO:0000313" key="1">
    <source>
        <dbReference type="EMBL" id="TDO29324.1"/>
    </source>
</evidence>
<dbReference type="AlphaFoldDB" id="A0A4R6J241"/>
<proteinExistence type="predicted"/>
<comment type="caution">
    <text evidence="1">The sequence shown here is derived from an EMBL/GenBank/DDBJ whole genome shotgun (WGS) entry which is preliminary data.</text>
</comment>
<sequence>MKDMNRDLWLLCKQDYMTQSELDRQVNLLNTLLYHTESWPNFCQAHEILDINRRKIIRKPHLMQGILKEREMKAFVFVNNLN</sequence>
<organism evidence="1 2">
    <name type="scientific">Sediminibacterium goheungense</name>
    <dbReference type="NCBI Taxonomy" id="1086393"/>
    <lineage>
        <taxon>Bacteria</taxon>
        <taxon>Pseudomonadati</taxon>
        <taxon>Bacteroidota</taxon>
        <taxon>Chitinophagia</taxon>
        <taxon>Chitinophagales</taxon>
        <taxon>Chitinophagaceae</taxon>
        <taxon>Sediminibacterium</taxon>
    </lineage>
</organism>
<gene>
    <name evidence="1" type="ORF">BC659_1413</name>
</gene>
<dbReference type="EMBL" id="SNWP01000010">
    <property type="protein sequence ID" value="TDO29324.1"/>
    <property type="molecule type" value="Genomic_DNA"/>
</dbReference>
<evidence type="ECO:0000313" key="2">
    <source>
        <dbReference type="Proteomes" id="UP000295741"/>
    </source>
</evidence>
<protein>
    <submittedName>
        <fullName evidence="1">Uncharacterized protein</fullName>
    </submittedName>
</protein>
<dbReference type="OrthoDB" id="675429at2"/>